<dbReference type="RefSeq" id="WP_173966117.1">
    <property type="nucleotide sequence ID" value="NZ_CADCST010000082.1"/>
</dbReference>
<sequence length="213" mass="25540">MDDNQKRHIKLENDSFIKNKGYRVNDWLPILETFKIRSLEEIKGRMSVMNALINIAFQAPTYIIKEWIDRQNLTKYLSDLEKNMLDKENEDLTEFEINSLEWYLESLWALMWGSDMIQNLDAEKHVGDNQASLLPDLENGDNNDKIEVLRTLKPEIEIYKMLDYYYRLHWYCVDERLNGREAKVDEGLVYERRKALEWIFNRADDWDSVDMST</sequence>
<protein>
    <recommendedName>
        <fullName evidence="3">DUF4272 domain-containing protein</fullName>
    </recommendedName>
</protein>
<name>A0ABM8KIB7_9FLAO</name>
<organism evidence="1 2">
    <name type="scientific">Flavobacterium collinsii</name>
    <dbReference type="NCBI Taxonomy" id="1114861"/>
    <lineage>
        <taxon>Bacteria</taxon>
        <taxon>Pseudomonadati</taxon>
        <taxon>Bacteroidota</taxon>
        <taxon>Flavobacteriia</taxon>
        <taxon>Flavobacteriales</taxon>
        <taxon>Flavobacteriaceae</taxon>
        <taxon>Flavobacterium</taxon>
    </lineage>
</organism>
<evidence type="ECO:0000313" key="2">
    <source>
        <dbReference type="Proteomes" id="UP000474567"/>
    </source>
</evidence>
<comment type="caution">
    <text evidence="1">The sequence shown here is derived from an EMBL/GenBank/DDBJ whole genome shotgun (WGS) entry which is preliminary data.</text>
</comment>
<keyword evidence="2" id="KW-1185">Reference proteome</keyword>
<gene>
    <name evidence="1" type="ORF">FLACOL7796_02137</name>
</gene>
<evidence type="ECO:0000313" key="1">
    <source>
        <dbReference type="EMBL" id="CAA9198352.1"/>
    </source>
</evidence>
<evidence type="ECO:0008006" key="3">
    <source>
        <dbReference type="Google" id="ProtNLM"/>
    </source>
</evidence>
<dbReference type="InterPro" id="IPR025368">
    <property type="entry name" value="DUF4272"/>
</dbReference>
<proteinExistence type="predicted"/>
<reference evidence="1 2" key="1">
    <citation type="submission" date="2020-02" db="EMBL/GenBank/DDBJ databases">
        <authorList>
            <person name="Criscuolo A."/>
        </authorList>
    </citation>
    <scope>NUCLEOTIDE SEQUENCE [LARGE SCALE GENOMIC DNA]</scope>
    <source>
        <strain evidence="1">CECT7796</strain>
    </source>
</reference>
<dbReference type="Proteomes" id="UP000474567">
    <property type="component" value="Unassembled WGS sequence"/>
</dbReference>
<dbReference type="EMBL" id="CADCST010000082">
    <property type="protein sequence ID" value="CAA9198352.1"/>
    <property type="molecule type" value="Genomic_DNA"/>
</dbReference>
<accession>A0ABM8KIB7</accession>
<dbReference type="Pfam" id="PF14094">
    <property type="entry name" value="DUF4272"/>
    <property type="match status" value="1"/>
</dbReference>